<evidence type="ECO:0000313" key="3">
    <source>
        <dbReference type="Proteomes" id="UP000681315"/>
    </source>
</evidence>
<comment type="caution">
    <text evidence="2">The sequence shown here is derived from an EMBL/GenBank/DDBJ whole genome shotgun (WGS) entry which is preliminary data.</text>
</comment>
<feature type="region of interest" description="Disordered" evidence="1">
    <location>
        <begin position="198"/>
        <end position="218"/>
    </location>
</feature>
<evidence type="ECO:0000256" key="1">
    <source>
        <dbReference type="SAM" id="MobiDB-lite"/>
    </source>
</evidence>
<keyword evidence="3" id="KW-1185">Reference proteome</keyword>
<gene>
    <name evidence="2" type="ORF">J4051_06260</name>
</gene>
<reference evidence="2 3" key="1">
    <citation type="submission" date="2021-03" db="EMBL/GenBank/DDBJ databases">
        <title>Gelidibacter sp. nov., isolated from costal sediment.</title>
        <authorList>
            <person name="Lun K.-Y."/>
        </authorList>
    </citation>
    <scope>NUCLEOTIDE SEQUENCE [LARGE SCALE GENOMIC DNA]</scope>
    <source>
        <strain evidence="2 3">DF109</strain>
    </source>
</reference>
<dbReference type="Proteomes" id="UP000681315">
    <property type="component" value="Unassembled WGS sequence"/>
</dbReference>
<evidence type="ECO:0008006" key="4">
    <source>
        <dbReference type="Google" id="ProtNLM"/>
    </source>
</evidence>
<organism evidence="2 3">
    <name type="scientific">Gelidibacter pelagius</name>
    <dbReference type="NCBI Taxonomy" id="2819985"/>
    <lineage>
        <taxon>Bacteria</taxon>
        <taxon>Pseudomonadati</taxon>
        <taxon>Bacteroidota</taxon>
        <taxon>Flavobacteriia</taxon>
        <taxon>Flavobacteriales</taxon>
        <taxon>Flavobacteriaceae</taxon>
        <taxon>Gelidibacter</taxon>
    </lineage>
</organism>
<name>A0ABS3SQ84_9FLAO</name>
<evidence type="ECO:0000313" key="2">
    <source>
        <dbReference type="EMBL" id="MBO3097863.1"/>
    </source>
</evidence>
<dbReference type="EMBL" id="JAGEVG010000006">
    <property type="protein sequence ID" value="MBO3097863.1"/>
    <property type="molecule type" value="Genomic_DNA"/>
</dbReference>
<accession>A0ABS3SQ84</accession>
<proteinExistence type="predicted"/>
<sequence>MNYITHLNAVFQKFNEDQRLNTTHISLYMALFYYWNINRFPYEFYINKQEIMQLSKIGSNPTYHRCLNQMTNWKYFKYLPSHHPHKGSKIKMLIFDTTKEQVANKLKTSGEQVVTSNTNNNKQIEKSSKLELPINENEVLIFFKENGWPNIEAKKFFNHYKSIGWKLGGKIEIIDWHSKAENWILKGEEIKASIQKTDNPKNRDYLKTSKNKDYGRPL</sequence>
<protein>
    <recommendedName>
        <fullName evidence="4">Transcriptional regulator</fullName>
    </recommendedName>
</protein>